<dbReference type="EMBL" id="RKMK01000006">
    <property type="protein sequence ID" value="RXH00663.1"/>
    <property type="molecule type" value="Genomic_DNA"/>
</dbReference>
<evidence type="ECO:0000313" key="4">
    <source>
        <dbReference type="Proteomes" id="UP000289946"/>
    </source>
</evidence>
<evidence type="ECO:0000313" key="2">
    <source>
        <dbReference type="EMBL" id="RXG92568.1"/>
    </source>
</evidence>
<proteinExistence type="predicted"/>
<evidence type="ECO:0000313" key="3">
    <source>
        <dbReference type="EMBL" id="RXH00663.1"/>
    </source>
</evidence>
<accession>A0A4Q0QT29</accession>
<gene>
    <name evidence="3" type="ORF">EAS61_09815</name>
    <name evidence="2" type="ORF">EAS62_22310</name>
</gene>
<feature type="region of interest" description="Disordered" evidence="1">
    <location>
        <begin position="1"/>
        <end position="71"/>
    </location>
</feature>
<reference evidence="3 5" key="1">
    <citation type="submission" date="2018-11" db="EMBL/GenBank/DDBJ databases">
        <title>Bradyrhizobium sp. nov., isolated from effective nodules of peanut in China.</title>
        <authorList>
            <person name="Li Y."/>
        </authorList>
    </citation>
    <scope>NUCLEOTIDE SEQUENCE [LARGE SCALE GENOMIC DNA]</scope>
    <source>
        <strain evidence="3 5">CCBAU 51770</strain>
        <strain evidence="2 4">CCBAU 51781</strain>
    </source>
</reference>
<dbReference type="AlphaFoldDB" id="A0A4Q0QT29"/>
<sequence length="71" mass="8024">MRDTRDGTTANFLHTAARQNKFAGRPARKRDCADKPLDKLPTGGRKPLRPGHLFRPARPAQEMLMDVNKRA</sequence>
<organism evidence="3 5">
    <name type="scientific">Bradyrhizobium zhanjiangense</name>
    <dbReference type="NCBI Taxonomy" id="1325107"/>
    <lineage>
        <taxon>Bacteria</taxon>
        <taxon>Pseudomonadati</taxon>
        <taxon>Pseudomonadota</taxon>
        <taxon>Alphaproteobacteria</taxon>
        <taxon>Hyphomicrobiales</taxon>
        <taxon>Nitrobacteraceae</taxon>
        <taxon>Bradyrhizobium</taxon>
    </lineage>
</organism>
<protein>
    <submittedName>
        <fullName evidence="3">Uncharacterized protein</fullName>
    </submittedName>
</protein>
<name>A0A4Q0QT29_9BRAD</name>
<dbReference type="EMBL" id="RDRA01000012">
    <property type="protein sequence ID" value="RXG92568.1"/>
    <property type="molecule type" value="Genomic_DNA"/>
</dbReference>
<evidence type="ECO:0000313" key="5">
    <source>
        <dbReference type="Proteomes" id="UP000290174"/>
    </source>
</evidence>
<feature type="compositionally biased region" description="Basic and acidic residues" evidence="1">
    <location>
        <begin position="29"/>
        <end position="38"/>
    </location>
</feature>
<comment type="caution">
    <text evidence="3">The sequence shown here is derived from an EMBL/GenBank/DDBJ whole genome shotgun (WGS) entry which is preliminary data.</text>
</comment>
<evidence type="ECO:0000256" key="1">
    <source>
        <dbReference type="SAM" id="MobiDB-lite"/>
    </source>
</evidence>
<keyword evidence="4" id="KW-1185">Reference proteome</keyword>
<dbReference type="Proteomes" id="UP000290174">
    <property type="component" value="Unassembled WGS sequence"/>
</dbReference>
<dbReference type="Proteomes" id="UP000289946">
    <property type="component" value="Unassembled WGS sequence"/>
</dbReference>